<organism evidence="11 12">
    <name type="scientific">Leekyejoonella antrihumi</name>
    <dbReference type="NCBI Taxonomy" id="1660198"/>
    <lineage>
        <taxon>Bacteria</taxon>
        <taxon>Bacillati</taxon>
        <taxon>Actinomycetota</taxon>
        <taxon>Actinomycetes</taxon>
        <taxon>Micrococcales</taxon>
        <taxon>Dermacoccaceae</taxon>
        <taxon>Leekyejoonella</taxon>
    </lineage>
</organism>
<comment type="similarity">
    <text evidence="3 9">Belongs to the acetyltransferase family. EctA subfamily.</text>
</comment>
<evidence type="ECO:0000259" key="10">
    <source>
        <dbReference type="PROSITE" id="PS51186"/>
    </source>
</evidence>
<keyword evidence="6 9" id="KW-0808">Transferase</keyword>
<dbReference type="InterPro" id="IPR012772">
    <property type="entry name" value="Ectoine_EctA"/>
</dbReference>
<name>A0A563E000_9MICO</name>
<sequence>MSSALQTPLAPSTPRRTVALRQPTVDDGGELWRMATESQTLDVNTSYAYLLWCRDFGTTSLMAEIDGEPAGFVIGYVRPENPETLMIWQVAVDSSHRGQGLARTLLDGLVDRVPGVTRMETTITDDNRASIALFTSFAKRRDASIQRDDLFGDHHFPDNHDAERLYTIAPLS</sequence>
<protein>
    <recommendedName>
        <fullName evidence="5 9">L-2,4-diaminobutyric acid acetyltransferase</fullName>
        <shortName evidence="9">DABA acetyltransferase</shortName>
        <ecNumber evidence="4 9">2.3.1.178</ecNumber>
    </recommendedName>
</protein>
<dbReference type="InterPro" id="IPR000182">
    <property type="entry name" value="GNAT_dom"/>
</dbReference>
<evidence type="ECO:0000256" key="8">
    <source>
        <dbReference type="ARBA" id="ARBA00048924"/>
    </source>
</evidence>
<evidence type="ECO:0000256" key="7">
    <source>
        <dbReference type="ARBA" id="ARBA00023315"/>
    </source>
</evidence>
<dbReference type="GO" id="GO:0019491">
    <property type="term" value="P:ectoine biosynthetic process"/>
    <property type="evidence" value="ECO:0007669"/>
    <property type="project" value="UniProtKB-UniPathway"/>
</dbReference>
<evidence type="ECO:0000256" key="9">
    <source>
        <dbReference type="RuleBase" id="RU365045"/>
    </source>
</evidence>
<dbReference type="EMBL" id="VCQV01000016">
    <property type="protein sequence ID" value="TWP35860.1"/>
    <property type="molecule type" value="Genomic_DNA"/>
</dbReference>
<keyword evidence="12" id="KW-1185">Reference proteome</keyword>
<evidence type="ECO:0000256" key="4">
    <source>
        <dbReference type="ARBA" id="ARBA00012355"/>
    </source>
</evidence>
<evidence type="ECO:0000313" key="11">
    <source>
        <dbReference type="EMBL" id="TWP35860.1"/>
    </source>
</evidence>
<evidence type="ECO:0000256" key="1">
    <source>
        <dbReference type="ARBA" id="ARBA00003741"/>
    </source>
</evidence>
<dbReference type="GO" id="GO:0033816">
    <property type="term" value="F:diaminobutyrate acetyltransferase activity"/>
    <property type="evidence" value="ECO:0007669"/>
    <property type="project" value="UniProtKB-EC"/>
</dbReference>
<evidence type="ECO:0000313" key="12">
    <source>
        <dbReference type="Proteomes" id="UP000320244"/>
    </source>
</evidence>
<dbReference type="Pfam" id="PF00583">
    <property type="entry name" value="Acetyltransf_1"/>
    <property type="match status" value="1"/>
</dbReference>
<dbReference type="UniPathway" id="UPA00067">
    <property type="reaction ID" value="UER00122"/>
</dbReference>
<reference evidence="11 12" key="2">
    <citation type="submission" date="2019-08" db="EMBL/GenBank/DDBJ databases">
        <title>Jejuicoccus antrihumi gen. nov., sp. nov., a new member of the family Dermacoccaceae isolated from a cave.</title>
        <authorList>
            <person name="Schumann P."/>
            <person name="Kim I.S."/>
        </authorList>
    </citation>
    <scope>NUCLEOTIDE SEQUENCE [LARGE SCALE GENOMIC DNA]</scope>
    <source>
        <strain evidence="11 12">C5-26</strain>
    </source>
</reference>
<dbReference type="EC" id="2.3.1.178" evidence="4 9"/>
<evidence type="ECO:0000256" key="5">
    <source>
        <dbReference type="ARBA" id="ARBA00017935"/>
    </source>
</evidence>
<dbReference type="Gene3D" id="3.40.630.30">
    <property type="match status" value="1"/>
</dbReference>
<accession>A0A563E000</accession>
<dbReference type="InterPro" id="IPR016181">
    <property type="entry name" value="Acyl_CoA_acyltransferase"/>
</dbReference>
<comment type="pathway">
    <text evidence="2 9">Amine and polyamine biosynthesis; ectoine biosynthesis; L-ectoine from L-aspartate 4-semialdehyde: step 2/3.</text>
</comment>
<dbReference type="OrthoDB" id="2436196at2"/>
<dbReference type="SUPFAM" id="SSF55729">
    <property type="entry name" value="Acyl-CoA N-acyltransferases (Nat)"/>
    <property type="match status" value="1"/>
</dbReference>
<comment type="catalytic activity">
    <reaction evidence="8 9">
        <text>L-2,4-diaminobutanoate + acetyl-CoA = (2S)-4-acetamido-2-aminobutanoate + CoA + H(+)</text>
        <dbReference type="Rhea" id="RHEA:16901"/>
        <dbReference type="ChEBI" id="CHEBI:15378"/>
        <dbReference type="ChEBI" id="CHEBI:57287"/>
        <dbReference type="ChEBI" id="CHEBI:57288"/>
        <dbReference type="ChEBI" id="CHEBI:58761"/>
        <dbReference type="ChEBI" id="CHEBI:58929"/>
        <dbReference type="EC" id="2.3.1.178"/>
    </reaction>
</comment>
<evidence type="ECO:0000256" key="2">
    <source>
        <dbReference type="ARBA" id="ARBA00004978"/>
    </source>
</evidence>
<dbReference type="CDD" id="cd04301">
    <property type="entry name" value="NAT_SF"/>
    <property type="match status" value="1"/>
</dbReference>
<dbReference type="NCBIfam" id="TIGR02406">
    <property type="entry name" value="ectoine_EctA"/>
    <property type="match status" value="1"/>
</dbReference>
<dbReference type="Proteomes" id="UP000320244">
    <property type="component" value="Unassembled WGS sequence"/>
</dbReference>
<keyword evidence="7 9" id="KW-0012">Acyltransferase</keyword>
<reference evidence="11 12" key="1">
    <citation type="submission" date="2019-05" db="EMBL/GenBank/DDBJ databases">
        <authorList>
            <person name="Lee S.D."/>
        </authorList>
    </citation>
    <scope>NUCLEOTIDE SEQUENCE [LARGE SCALE GENOMIC DNA]</scope>
    <source>
        <strain evidence="11 12">C5-26</strain>
    </source>
</reference>
<evidence type="ECO:0000256" key="3">
    <source>
        <dbReference type="ARBA" id="ARBA00010712"/>
    </source>
</evidence>
<comment type="function">
    <text evidence="1 9">Catalyzes the acetylation of L-2,4-diaminobutyrate (DABA) to gamma-N-acetyl-alpha,gamma-diaminobutyric acid (ADABA) with acetyl coenzyme A.</text>
</comment>
<dbReference type="PROSITE" id="PS51186">
    <property type="entry name" value="GNAT"/>
    <property type="match status" value="1"/>
</dbReference>
<dbReference type="AlphaFoldDB" id="A0A563E000"/>
<proteinExistence type="inferred from homology"/>
<evidence type="ECO:0000256" key="6">
    <source>
        <dbReference type="ARBA" id="ARBA00022679"/>
    </source>
</evidence>
<comment type="caution">
    <text evidence="11">The sequence shown here is derived from an EMBL/GenBank/DDBJ whole genome shotgun (WGS) entry which is preliminary data.</text>
</comment>
<gene>
    <name evidence="9 11" type="primary">ectA</name>
    <name evidence="11" type="ORF">FGL98_12570</name>
</gene>
<feature type="domain" description="N-acetyltransferase" evidence="10">
    <location>
        <begin position="18"/>
        <end position="163"/>
    </location>
</feature>